<dbReference type="Gene3D" id="3.40.309.10">
    <property type="entry name" value="Aldehyde Dehydrogenase, Chain A, domain 2"/>
    <property type="match status" value="1"/>
</dbReference>
<dbReference type="Proteomes" id="UP000636956">
    <property type="component" value="Unassembled WGS sequence"/>
</dbReference>
<dbReference type="Gene3D" id="3.40.605.10">
    <property type="entry name" value="Aldehyde Dehydrogenase, Chain A, domain 1"/>
    <property type="match status" value="1"/>
</dbReference>
<evidence type="ECO:0000313" key="4">
    <source>
        <dbReference type="EMBL" id="GGJ85347.1"/>
    </source>
</evidence>
<dbReference type="InterPro" id="IPR016160">
    <property type="entry name" value="Ald_DH_CS_CYS"/>
</dbReference>
<dbReference type="InterPro" id="IPR050740">
    <property type="entry name" value="Aldehyde_DH_Superfamily"/>
</dbReference>
<dbReference type="InterPro" id="IPR015590">
    <property type="entry name" value="Aldehyde_DH_dom"/>
</dbReference>
<dbReference type="GO" id="GO:0004777">
    <property type="term" value="F:succinate-semialdehyde dehydrogenase (NAD+) activity"/>
    <property type="evidence" value="ECO:0007669"/>
    <property type="project" value="TreeGrafter"/>
</dbReference>
<organism evidence="4 5">
    <name type="scientific">Agromyces bauzanensis</name>
    <dbReference type="NCBI Taxonomy" id="1308924"/>
    <lineage>
        <taxon>Bacteria</taxon>
        <taxon>Bacillati</taxon>
        <taxon>Actinomycetota</taxon>
        <taxon>Actinomycetes</taxon>
        <taxon>Micrococcales</taxon>
        <taxon>Microbacteriaceae</taxon>
        <taxon>Agromyces</taxon>
    </lineage>
</organism>
<dbReference type="SUPFAM" id="SSF53720">
    <property type="entry name" value="ALDH-like"/>
    <property type="match status" value="1"/>
</dbReference>
<dbReference type="InterPro" id="IPR016162">
    <property type="entry name" value="Ald_DH_N"/>
</dbReference>
<dbReference type="PANTHER" id="PTHR43353:SF5">
    <property type="entry name" value="SUCCINATE-SEMIALDEHYDE DEHYDROGENASE, MITOCHONDRIAL"/>
    <property type="match status" value="1"/>
</dbReference>
<dbReference type="InterPro" id="IPR016161">
    <property type="entry name" value="Ald_DH/histidinol_DH"/>
</dbReference>
<keyword evidence="2" id="KW-0560">Oxidoreductase</keyword>
<dbReference type="RefSeq" id="WP_188743724.1">
    <property type="nucleotide sequence ID" value="NZ_BAABFW010000017.1"/>
</dbReference>
<evidence type="ECO:0000256" key="2">
    <source>
        <dbReference type="ARBA" id="ARBA00023002"/>
    </source>
</evidence>
<gene>
    <name evidence="4" type="ORF">GCM10011372_24520</name>
</gene>
<dbReference type="AlphaFoldDB" id="A0A917PMR2"/>
<name>A0A917PMR2_9MICO</name>
<sequence>MTVMQAPGATGKHAGFTFVPGAEPRPELLIDGRWQATGSVIEVRDPATDTVVGVVADGSPADGLAALDAAAASQPAWAAVSDVERSRLFREAEARLLAARDNIARTMVLESGKPLAQANVEIDAAIQYWTWYGGQTGQHRGTYAPSSDGSFTVITNRKPIGPSLLISPWNFPALTPLRKMAAALAAGCTIIVKSAALTPLTSALLVEAVEGAGFPHGVINLIHTSDSSGLSRALMADERLRKVSFTGSTEVGRTLIAQSAHNIISTSMELGGNGPFIVLDDADLDLAVEHAIGSKFRNSGQVCVATNRFIVQRSVADEFGERFVERVKQLRMGHGLDPETDLGPVINRRERDRIIDSVARSRAAGSKLLHGGEAVEGPGSFMHAAVLEAASPDDPLAHEEIFGPVAVTYRVDSAADAIAFANDTSFGLAAFVFTTDVARGLAVAGALESGVVGLNRVGVTEPASPFGGVKSSGLGREGGPESILEFMEEQYIAFASTTSVD</sequence>
<comment type="caution">
    <text evidence="4">The sequence shown here is derived from an EMBL/GenBank/DDBJ whole genome shotgun (WGS) entry which is preliminary data.</text>
</comment>
<dbReference type="EMBL" id="BMMD01000014">
    <property type="protein sequence ID" value="GGJ85347.1"/>
    <property type="molecule type" value="Genomic_DNA"/>
</dbReference>
<dbReference type="FunFam" id="3.40.309.10:FF:000009">
    <property type="entry name" value="Aldehyde dehydrogenase A"/>
    <property type="match status" value="1"/>
</dbReference>
<evidence type="ECO:0000313" key="5">
    <source>
        <dbReference type="Proteomes" id="UP000636956"/>
    </source>
</evidence>
<evidence type="ECO:0000256" key="1">
    <source>
        <dbReference type="ARBA" id="ARBA00009986"/>
    </source>
</evidence>
<evidence type="ECO:0000259" key="3">
    <source>
        <dbReference type="Pfam" id="PF00171"/>
    </source>
</evidence>
<dbReference type="PROSITE" id="PS00070">
    <property type="entry name" value="ALDEHYDE_DEHYDR_CYS"/>
    <property type="match status" value="1"/>
</dbReference>
<comment type="similarity">
    <text evidence="1">Belongs to the aldehyde dehydrogenase family.</text>
</comment>
<reference evidence="4" key="1">
    <citation type="journal article" date="2014" name="Int. J. Syst. Evol. Microbiol.">
        <title>Complete genome sequence of Corynebacterium casei LMG S-19264T (=DSM 44701T), isolated from a smear-ripened cheese.</title>
        <authorList>
            <consortium name="US DOE Joint Genome Institute (JGI-PGF)"/>
            <person name="Walter F."/>
            <person name="Albersmeier A."/>
            <person name="Kalinowski J."/>
            <person name="Ruckert C."/>
        </authorList>
    </citation>
    <scope>NUCLEOTIDE SEQUENCE</scope>
    <source>
        <strain evidence="4">CGMCC 1.8984</strain>
    </source>
</reference>
<dbReference type="InterPro" id="IPR016163">
    <property type="entry name" value="Ald_DH_C"/>
</dbReference>
<dbReference type="GO" id="GO:0009450">
    <property type="term" value="P:gamma-aminobutyric acid catabolic process"/>
    <property type="evidence" value="ECO:0007669"/>
    <property type="project" value="TreeGrafter"/>
</dbReference>
<dbReference type="Pfam" id="PF00171">
    <property type="entry name" value="Aldedh"/>
    <property type="match status" value="1"/>
</dbReference>
<feature type="domain" description="Aldehyde dehydrogenase" evidence="3">
    <location>
        <begin position="38"/>
        <end position="490"/>
    </location>
</feature>
<reference evidence="4" key="2">
    <citation type="submission" date="2020-09" db="EMBL/GenBank/DDBJ databases">
        <authorList>
            <person name="Sun Q."/>
            <person name="Zhou Y."/>
        </authorList>
    </citation>
    <scope>NUCLEOTIDE SEQUENCE</scope>
    <source>
        <strain evidence="4">CGMCC 1.8984</strain>
    </source>
</reference>
<proteinExistence type="inferred from homology"/>
<dbReference type="FunFam" id="3.40.605.10:FF:000007">
    <property type="entry name" value="NAD/NADP-dependent betaine aldehyde dehydrogenase"/>
    <property type="match status" value="1"/>
</dbReference>
<keyword evidence="5" id="KW-1185">Reference proteome</keyword>
<accession>A0A917PMR2</accession>
<protein>
    <submittedName>
        <fullName evidence="4">NAD-dependent succinate-semialdehyde dehydrogenase</fullName>
    </submittedName>
</protein>
<dbReference type="PANTHER" id="PTHR43353">
    <property type="entry name" value="SUCCINATE-SEMIALDEHYDE DEHYDROGENASE, MITOCHONDRIAL"/>
    <property type="match status" value="1"/>
</dbReference>